<comment type="caution">
    <text evidence="1">The sequence shown here is derived from an EMBL/GenBank/DDBJ whole genome shotgun (WGS) entry which is preliminary data.</text>
</comment>
<proteinExistence type="predicted"/>
<organism evidence="1 2">
    <name type="scientific">Arachis hypogaea</name>
    <name type="common">Peanut</name>
    <dbReference type="NCBI Taxonomy" id="3818"/>
    <lineage>
        <taxon>Eukaryota</taxon>
        <taxon>Viridiplantae</taxon>
        <taxon>Streptophyta</taxon>
        <taxon>Embryophyta</taxon>
        <taxon>Tracheophyta</taxon>
        <taxon>Spermatophyta</taxon>
        <taxon>Magnoliopsida</taxon>
        <taxon>eudicotyledons</taxon>
        <taxon>Gunneridae</taxon>
        <taxon>Pentapetalae</taxon>
        <taxon>rosids</taxon>
        <taxon>fabids</taxon>
        <taxon>Fabales</taxon>
        <taxon>Fabaceae</taxon>
        <taxon>Papilionoideae</taxon>
        <taxon>50 kb inversion clade</taxon>
        <taxon>dalbergioids sensu lato</taxon>
        <taxon>Dalbergieae</taxon>
        <taxon>Pterocarpus clade</taxon>
        <taxon>Arachis</taxon>
    </lineage>
</organism>
<evidence type="ECO:0000313" key="1">
    <source>
        <dbReference type="EMBL" id="RYR09395.1"/>
    </source>
</evidence>
<protein>
    <submittedName>
        <fullName evidence="1">Uncharacterized protein</fullName>
    </submittedName>
</protein>
<dbReference type="EMBL" id="SDMP01000015">
    <property type="protein sequence ID" value="RYR09395.1"/>
    <property type="molecule type" value="Genomic_DNA"/>
</dbReference>
<gene>
    <name evidence="1" type="ORF">Ahy_B05g077696</name>
</gene>
<sequence>MISYGNWQLDEAFSGDYYNFTSPDSGALSAVSKDIVFDKNSMKQINERLFALRIVIPNITKVYRFNPEYLMTKKIYQK</sequence>
<name>A0A444Z5F5_ARAHY</name>
<accession>A0A444Z5F5</accession>
<reference evidence="1 2" key="1">
    <citation type="submission" date="2019-01" db="EMBL/GenBank/DDBJ databases">
        <title>Sequencing of cultivated peanut Arachis hypogaea provides insights into genome evolution and oil improvement.</title>
        <authorList>
            <person name="Chen X."/>
        </authorList>
    </citation>
    <scope>NUCLEOTIDE SEQUENCE [LARGE SCALE GENOMIC DNA]</scope>
    <source>
        <strain evidence="2">cv. Fuhuasheng</strain>
        <tissue evidence="1">Leaves</tissue>
    </source>
</reference>
<dbReference type="STRING" id="3818.A0A444Z5F5"/>
<evidence type="ECO:0000313" key="2">
    <source>
        <dbReference type="Proteomes" id="UP000289738"/>
    </source>
</evidence>
<dbReference type="AlphaFoldDB" id="A0A444Z5F5"/>
<keyword evidence="2" id="KW-1185">Reference proteome</keyword>
<dbReference type="Proteomes" id="UP000289738">
    <property type="component" value="Chromosome B05"/>
</dbReference>